<dbReference type="Proteomes" id="UP000886653">
    <property type="component" value="Unassembled WGS sequence"/>
</dbReference>
<proteinExistence type="predicted"/>
<dbReference type="AlphaFoldDB" id="A0A9P6NEA9"/>
<dbReference type="InterPro" id="IPR036822">
    <property type="entry name" value="CutC-like_dom_sf"/>
</dbReference>
<sequence>MIRPRVGSFVYLSDEVETMLAEIWQLRKFVDHQKRVTGGKEFEGKPQRDAGVQGIVAGALNSDGGVDTVT</sequence>
<protein>
    <submittedName>
        <fullName evidence="1">Uncharacterized protein</fullName>
    </submittedName>
</protein>
<dbReference type="Gene3D" id="3.20.20.380">
    <property type="entry name" value="Copper homeostasis (CutC) domain"/>
    <property type="match status" value="1"/>
</dbReference>
<gene>
    <name evidence="1" type="ORF">CROQUDRAFT_662212</name>
</gene>
<evidence type="ECO:0000313" key="1">
    <source>
        <dbReference type="EMBL" id="KAG0142667.1"/>
    </source>
</evidence>
<dbReference type="EMBL" id="MU167341">
    <property type="protein sequence ID" value="KAG0142667.1"/>
    <property type="molecule type" value="Genomic_DNA"/>
</dbReference>
<reference evidence="1" key="1">
    <citation type="submission" date="2013-11" db="EMBL/GenBank/DDBJ databases">
        <title>Genome sequence of the fusiform rust pathogen reveals effectors for host alternation and coevolution with pine.</title>
        <authorList>
            <consortium name="DOE Joint Genome Institute"/>
            <person name="Smith K."/>
            <person name="Pendleton A."/>
            <person name="Kubisiak T."/>
            <person name="Anderson C."/>
            <person name="Salamov A."/>
            <person name="Aerts A."/>
            <person name="Riley R."/>
            <person name="Clum A."/>
            <person name="Lindquist E."/>
            <person name="Ence D."/>
            <person name="Campbell M."/>
            <person name="Kronenberg Z."/>
            <person name="Feau N."/>
            <person name="Dhillon B."/>
            <person name="Hamelin R."/>
            <person name="Burleigh J."/>
            <person name="Smith J."/>
            <person name="Yandell M."/>
            <person name="Nelson C."/>
            <person name="Grigoriev I."/>
            <person name="Davis J."/>
        </authorList>
    </citation>
    <scope>NUCLEOTIDE SEQUENCE</scope>
    <source>
        <strain evidence="1">G11</strain>
    </source>
</reference>
<feature type="non-terminal residue" evidence="1">
    <location>
        <position position="70"/>
    </location>
</feature>
<name>A0A9P6NEA9_9BASI</name>
<comment type="caution">
    <text evidence="1">The sequence shown here is derived from an EMBL/GenBank/DDBJ whole genome shotgun (WGS) entry which is preliminary data.</text>
</comment>
<accession>A0A9P6NEA9</accession>
<keyword evidence="2" id="KW-1185">Reference proteome</keyword>
<organism evidence="1 2">
    <name type="scientific">Cronartium quercuum f. sp. fusiforme G11</name>
    <dbReference type="NCBI Taxonomy" id="708437"/>
    <lineage>
        <taxon>Eukaryota</taxon>
        <taxon>Fungi</taxon>
        <taxon>Dikarya</taxon>
        <taxon>Basidiomycota</taxon>
        <taxon>Pucciniomycotina</taxon>
        <taxon>Pucciniomycetes</taxon>
        <taxon>Pucciniales</taxon>
        <taxon>Coleosporiaceae</taxon>
        <taxon>Cronartium</taxon>
    </lineage>
</organism>
<evidence type="ECO:0000313" key="2">
    <source>
        <dbReference type="Proteomes" id="UP000886653"/>
    </source>
</evidence>
<dbReference type="OrthoDB" id="7392499at2759"/>